<accession>A0A5N6US34</accession>
<dbReference type="AlphaFoldDB" id="A0A5N6US34"/>
<protein>
    <submittedName>
        <fullName evidence="1">Uncharacterized protein</fullName>
    </submittedName>
</protein>
<sequence>MWLRTSSVVVKRELWKTERKRKIWLVGIACRQIDGPMVGFSQFLVIISISMRWRALNVSTSEVQRFIGFS</sequence>
<name>A0A5N6US34_ASPTM</name>
<evidence type="ECO:0000313" key="1">
    <source>
        <dbReference type="EMBL" id="KAE8161458.1"/>
    </source>
</evidence>
<evidence type="ECO:0000313" key="2">
    <source>
        <dbReference type="Proteomes" id="UP000326950"/>
    </source>
</evidence>
<keyword evidence="2" id="KW-1185">Reference proteome</keyword>
<reference evidence="1 2" key="1">
    <citation type="submission" date="2019-04" db="EMBL/GenBank/DDBJ databases">
        <title>Friends and foes A comparative genomics study of 23 Aspergillus species from section Flavi.</title>
        <authorList>
            <consortium name="DOE Joint Genome Institute"/>
            <person name="Kjaerbolling I."/>
            <person name="Vesth T."/>
            <person name="Frisvad J.C."/>
            <person name="Nybo J.L."/>
            <person name="Theobald S."/>
            <person name="Kildgaard S."/>
            <person name="Isbrandt T."/>
            <person name="Kuo A."/>
            <person name="Sato A."/>
            <person name="Lyhne E.K."/>
            <person name="Kogle M.E."/>
            <person name="Wiebenga A."/>
            <person name="Kun R.S."/>
            <person name="Lubbers R.J."/>
            <person name="Makela M.R."/>
            <person name="Barry K."/>
            <person name="Chovatia M."/>
            <person name="Clum A."/>
            <person name="Daum C."/>
            <person name="Haridas S."/>
            <person name="He G."/>
            <person name="LaButti K."/>
            <person name="Lipzen A."/>
            <person name="Mondo S."/>
            <person name="Riley R."/>
            <person name="Salamov A."/>
            <person name="Simmons B.A."/>
            <person name="Magnuson J.K."/>
            <person name="Henrissat B."/>
            <person name="Mortensen U.H."/>
            <person name="Larsen T.O."/>
            <person name="Devries R.P."/>
            <person name="Grigoriev I.V."/>
            <person name="Machida M."/>
            <person name="Baker S.E."/>
            <person name="Andersen M.R."/>
        </authorList>
    </citation>
    <scope>NUCLEOTIDE SEQUENCE [LARGE SCALE GENOMIC DNA]</scope>
    <source>
        <strain evidence="1 2">CBS 117626</strain>
    </source>
</reference>
<proteinExistence type="predicted"/>
<gene>
    <name evidence="1" type="ORF">BDV40DRAFT_184735</name>
</gene>
<dbReference type="Proteomes" id="UP000326950">
    <property type="component" value="Unassembled WGS sequence"/>
</dbReference>
<dbReference type="EMBL" id="ML738642">
    <property type="protein sequence ID" value="KAE8161458.1"/>
    <property type="molecule type" value="Genomic_DNA"/>
</dbReference>
<organism evidence="1 2">
    <name type="scientific">Aspergillus tamarii</name>
    <dbReference type="NCBI Taxonomy" id="41984"/>
    <lineage>
        <taxon>Eukaryota</taxon>
        <taxon>Fungi</taxon>
        <taxon>Dikarya</taxon>
        <taxon>Ascomycota</taxon>
        <taxon>Pezizomycotina</taxon>
        <taxon>Eurotiomycetes</taxon>
        <taxon>Eurotiomycetidae</taxon>
        <taxon>Eurotiales</taxon>
        <taxon>Aspergillaceae</taxon>
        <taxon>Aspergillus</taxon>
        <taxon>Aspergillus subgen. Circumdati</taxon>
    </lineage>
</organism>